<accession>A0A9N9LNW5</accession>
<feature type="compositionally biased region" description="Polar residues" evidence="1">
    <location>
        <begin position="230"/>
        <end position="260"/>
    </location>
</feature>
<sequence length="600" mass="64922">MATTEGHELADTSASPPLSPASSSSTLSLPPDNLPETWEDQVKMEQPTTRRRVRGVSKADESTAATLSDPSSTDNAVPQLRIKQLTISEWHPESKSDPWALRTGTKEHPTEESKSAVILYDKVESGGPSDEVFNDPASVASLKSSFKGILYDTKGKPDLPPHLRKFNKKGFTMPEPIPTTRPVSEADTRNDDVEEGWDGYVNDDGTEMDVLSVIGKFSMAARKARGDASPTVSAQGQPSRQNNRQTSKPASVNHTGTRQKGSAKQKGKPAYAVPQPDPRPVLLPVPQPSAQIQPVAAAPTMIPSQASQRPRQRHQVPVITVTAPSFHVQGPDDSVSAAQTGMAHQRAASTNVSAAQKAIIRPQAATPKAVVVAPRMTARQVAALPRRMTARQTAIASQRAMEQESIASQESAIQQSQQSVKNRQAAANRHITRSKRPVGRPRRSSTQRPIVNAPSDTSVTEEAFPNLQSPAIQQAVIDSATHFNPPAGVSQPVYRSIAPRPGPGPSMIVWPVDKRHPIAETHAMIVAPNPDEYQSPYALMPIIQESNVRGTGAPAQETNVGESSLRATYRPHRKRASVDPDETEDDMDMVERTIGFTRSF</sequence>
<feature type="compositionally biased region" description="Basic residues" evidence="1">
    <location>
        <begin position="430"/>
        <end position="445"/>
    </location>
</feature>
<feature type="compositionally biased region" description="Basic and acidic residues" evidence="1">
    <location>
        <begin position="1"/>
        <end position="10"/>
    </location>
</feature>
<feature type="compositionally biased region" description="Polar residues" evidence="1">
    <location>
        <begin position="63"/>
        <end position="76"/>
    </location>
</feature>
<dbReference type="Proteomes" id="UP000701801">
    <property type="component" value="Unassembled WGS sequence"/>
</dbReference>
<dbReference type="AlphaFoldDB" id="A0A9N9LNW5"/>
<feature type="region of interest" description="Disordered" evidence="1">
    <location>
        <begin position="151"/>
        <end position="205"/>
    </location>
</feature>
<evidence type="ECO:0000256" key="1">
    <source>
        <dbReference type="SAM" id="MobiDB-lite"/>
    </source>
</evidence>
<evidence type="ECO:0000313" key="3">
    <source>
        <dbReference type="Proteomes" id="UP000701801"/>
    </source>
</evidence>
<comment type="caution">
    <text evidence="2">The sequence shown here is derived from an EMBL/GenBank/DDBJ whole genome shotgun (WGS) entry which is preliminary data.</text>
</comment>
<feature type="compositionally biased region" description="Polar residues" evidence="1">
    <location>
        <begin position="556"/>
        <end position="566"/>
    </location>
</feature>
<feature type="compositionally biased region" description="Low complexity" evidence="1">
    <location>
        <begin position="11"/>
        <end position="31"/>
    </location>
</feature>
<evidence type="ECO:0000313" key="2">
    <source>
        <dbReference type="EMBL" id="CAG8976572.1"/>
    </source>
</evidence>
<feature type="region of interest" description="Disordered" evidence="1">
    <location>
        <begin position="220"/>
        <end position="294"/>
    </location>
</feature>
<proteinExistence type="predicted"/>
<organism evidence="2 3">
    <name type="scientific">Hymenoscyphus albidus</name>
    <dbReference type="NCBI Taxonomy" id="595503"/>
    <lineage>
        <taxon>Eukaryota</taxon>
        <taxon>Fungi</taxon>
        <taxon>Dikarya</taxon>
        <taxon>Ascomycota</taxon>
        <taxon>Pezizomycotina</taxon>
        <taxon>Leotiomycetes</taxon>
        <taxon>Helotiales</taxon>
        <taxon>Helotiaceae</taxon>
        <taxon>Hymenoscyphus</taxon>
    </lineage>
</organism>
<keyword evidence="3" id="KW-1185">Reference proteome</keyword>
<feature type="region of interest" description="Disordered" evidence="1">
    <location>
        <begin position="1"/>
        <end position="116"/>
    </location>
</feature>
<name>A0A9N9LNW5_9HELO</name>
<gene>
    <name evidence="2" type="ORF">HYALB_00012569</name>
</gene>
<feature type="compositionally biased region" description="Pro residues" evidence="1">
    <location>
        <begin position="275"/>
        <end position="287"/>
    </location>
</feature>
<feature type="compositionally biased region" description="Polar residues" evidence="1">
    <location>
        <begin position="446"/>
        <end position="456"/>
    </location>
</feature>
<feature type="compositionally biased region" description="Basic and acidic residues" evidence="1">
    <location>
        <begin position="104"/>
        <end position="114"/>
    </location>
</feature>
<feature type="compositionally biased region" description="Low complexity" evidence="1">
    <location>
        <begin position="406"/>
        <end position="419"/>
    </location>
</feature>
<protein>
    <submittedName>
        <fullName evidence="2">Uncharacterized protein</fullName>
    </submittedName>
</protein>
<reference evidence="2" key="1">
    <citation type="submission" date="2021-07" db="EMBL/GenBank/DDBJ databases">
        <authorList>
            <person name="Durling M."/>
        </authorList>
    </citation>
    <scope>NUCLEOTIDE SEQUENCE</scope>
</reference>
<feature type="region of interest" description="Disordered" evidence="1">
    <location>
        <begin position="551"/>
        <end position="588"/>
    </location>
</feature>
<feature type="compositionally biased region" description="Acidic residues" evidence="1">
    <location>
        <begin position="579"/>
        <end position="588"/>
    </location>
</feature>
<dbReference type="OrthoDB" id="10321120at2759"/>
<dbReference type="EMBL" id="CAJVRM010000183">
    <property type="protein sequence ID" value="CAG8976572.1"/>
    <property type="molecule type" value="Genomic_DNA"/>
</dbReference>
<feature type="region of interest" description="Disordered" evidence="1">
    <location>
        <begin position="406"/>
        <end position="456"/>
    </location>
</feature>